<evidence type="ECO:0000313" key="4">
    <source>
        <dbReference type="Proteomes" id="UP001324634"/>
    </source>
</evidence>
<reference evidence="3 4" key="1">
    <citation type="submission" date="2023-11" db="EMBL/GenBank/DDBJ databases">
        <title>Peredibacter starrii A3.12.</title>
        <authorList>
            <person name="Mitchell R.J."/>
        </authorList>
    </citation>
    <scope>NUCLEOTIDE SEQUENCE [LARGE SCALE GENOMIC DNA]</scope>
    <source>
        <strain evidence="3 4">A3.12</strain>
    </source>
</reference>
<dbReference type="EMBL" id="CP139487">
    <property type="protein sequence ID" value="WPU64339.1"/>
    <property type="molecule type" value="Genomic_DNA"/>
</dbReference>
<proteinExistence type="predicted"/>
<dbReference type="Pfam" id="PF02643">
    <property type="entry name" value="DUF192"/>
    <property type="match status" value="1"/>
</dbReference>
<evidence type="ECO:0000256" key="1">
    <source>
        <dbReference type="SAM" id="MobiDB-lite"/>
    </source>
</evidence>
<organism evidence="3 4">
    <name type="scientific">Peredibacter starrii</name>
    <dbReference type="NCBI Taxonomy" id="28202"/>
    <lineage>
        <taxon>Bacteria</taxon>
        <taxon>Pseudomonadati</taxon>
        <taxon>Bdellovibrionota</taxon>
        <taxon>Bacteriovoracia</taxon>
        <taxon>Bacteriovoracales</taxon>
        <taxon>Bacteriovoracaceae</taxon>
        <taxon>Peredibacter</taxon>
    </lineage>
</organism>
<accession>A0AAX4HM48</accession>
<name>A0AAX4HM48_9BACT</name>
<dbReference type="PANTHER" id="PTHR37953:SF1">
    <property type="entry name" value="UPF0127 PROTEIN MJ1496"/>
    <property type="match status" value="1"/>
</dbReference>
<dbReference type="Gene3D" id="2.60.120.1140">
    <property type="entry name" value="Protein of unknown function DUF192"/>
    <property type="match status" value="1"/>
</dbReference>
<sequence length="190" mass="20972">MINKLIILLSLLTVLISCGGGGSGSSSSSSSSTPTQNTETPQSNPLKEVDLLSPNGDSIQTSIAYTKDDQLEGLQNVQDSEFAENEGKLFFYLNDSARTFWMPNTYFNLDIIYLDEEMKIIDIVWNMPHYTGDNNEDIPRAPTITSRHVLEMKAGSPISSSLEVGDTLKWNSTLTLDETESQIAERLGNE</sequence>
<evidence type="ECO:0000256" key="2">
    <source>
        <dbReference type="SAM" id="SignalP"/>
    </source>
</evidence>
<dbReference type="PROSITE" id="PS51257">
    <property type="entry name" value="PROKAR_LIPOPROTEIN"/>
    <property type="match status" value="1"/>
</dbReference>
<dbReference type="InterPro" id="IPR038695">
    <property type="entry name" value="Saro_0823-like_sf"/>
</dbReference>
<dbReference type="Proteomes" id="UP001324634">
    <property type="component" value="Chromosome"/>
</dbReference>
<gene>
    <name evidence="3" type="ORF">SOO65_16715</name>
</gene>
<dbReference type="InterPro" id="IPR003795">
    <property type="entry name" value="DUF192"/>
</dbReference>
<evidence type="ECO:0000313" key="3">
    <source>
        <dbReference type="EMBL" id="WPU64339.1"/>
    </source>
</evidence>
<feature type="compositionally biased region" description="Polar residues" evidence="1">
    <location>
        <begin position="33"/>
        <end position="45"/>
    </location>
</feature>
<feature type="signal peptide" evidence="2">
    <location>
        <begin position="1"/>
        <end position="19"/>
    </location>
</feature>
<keyword evidence="4" id="KW-1185">Reference proteome</keyword>
<dbReference type="PANTHER" id="PTHR37953">
    <property type="entry name" value="UPF0127 PROTEIN MJ1496"/>
    <property type="match status" value="1"/>
</dbReference>
<feature type="chain" id="PRO_5043556450" evidence="2">
    <location>
        <begin position="20"/>
        <end position="190"/>
    </location>
</feature>
<protein>
    <submittedName>
        <fullName evidence="3">DUF192 domain-containing protein</fullName>
    </submittedName>
</protein>
<dbReference type="AlphaFoldDB" id="A0AAX4HM48"/>
<dbReference type="KEGG" id="psti:SOO65_16715"/>
<keyword evidence="2" id="KW-0732">Signal</keyword>
<feature type="region of interest" description="Disordered" evidence="1">
    <location>
        <begin position="23"/>
        <end position="47"/>
    </location>
</feature>
<dbReference type="RefSeq" id="WP_321392959.1">
    <property type="nucleotide sequence ID" value="NZ_CP139487.1"/>
</dbReference>